<keyword evidence="3" id="KW-1185">Reference proteome</keyword>
<dbReference type="Proteomes" id="UP000660885">
    <property type="component" value="Unassembled WGS sequence"/>
</dbReference>
<evidence type="ECO:0000256" key="1">
    <source>
        <dbReference type="SAM" id="MobiDB-lite"/>
    </source>
</evidence>
<comment type="caution">
    <text evidence="2">The sequence shown here is derived from an EMBL/GenBank/DDBJ whole genome shotgun (WGS) entry which is preliminary data.</text>
</comment>
<evidence type="ECO:0008006" key="4">
    <source>
        <dbReference type="Google" id="ProtNLM"/>
    </source>
</evidence>
<organism evidence="2 3">
    <name type="scientific">Belnapia arida</name>
    <dbReference type="NCBI Taxonomy" id="2804533"/>
    <lineage>
        <taxon>Bacteria</taxon>
        <taxon>Pseudomonadati</taxon>
        <taxon>Pseudomonadota</taxon>
        <taxon>Alphaproteobacteria</taxon>
        <taxon>Acetobacterales</taxon>
        <taxon>Roseomonadaceae</taxon>
        <taxon>Belnapia</taxon>
    </lineage>
</organism>
<evidence type="ECO:0000313" key="3">
    <source>
        <dbReference type="Proteomes" id="UP000660885"/>
    </source>
</evidence>
<dbReference type="EMBL" id="JAETWB010000014">
    <property type="protein sequence ID" value="MBL6080459.1"/>
    <property type="molecule type" value="Genomic_DNA"/>
</dbReference>
<feature type="region of interest" description="Disordered" evidence="1">
    <location>
        <begin position="28"/>
        <end position="58"/>
    </location>
</feature>
<gene>
    <name evidence="2" type="ORF">JMJ56_20790</name>
</gene>
<name>A0ABS1U716_9PROT</name>
<sequence>MSNPPAPAPAIDTVLTALERLTGELRHRAEEAERHAQAAEQRAEVDRQARKAEAEARHAAEVRAAVAEQSARDAVQRAEAAEAVAREKVEQMRRELLTAIQEAVLTAQAATAAVQSMARPDRYSAERPEDPYRFDRDQDLSRIPQPRAGRGSASSEEAPRRWDKKAGYAWIEDEPGPSWWRRLFRRRH</sequence>
<protein>
    <recommendedName>
        <fullName evidence="4">Colicin import membrane protein</fullName>
    </recommendedName>
</protein>
<reference evidence="2 3" key="1">
    <citation type="submission" date="2021-01" db="EMBL/GenBank/DDBJ databases">
        <title>Belnapia mucosa sp. nov. and Belnapia arida sp. nov., isolated from the Tabernas Desert (Almeria, Spain).</title>
        <authorList>
            <person name="Molina-Menor E."/>
            <person name="Vidal-Verdu A."/>
            <person name="Calonge A."/>
            <person name="Satari L."/>
            <person name="Pereto J."/>
            <person name="Porcar M."/>
        </authorList>
    </citation>
    <scope>NUCLEOTIDE SEQUENCE [LARGE SCALE GENOMIC DNA]</scope>
    <source>
        <strain evidence="2 3">T18</strain>
    </source>
</reference>
<proteinExistence type="predicted"/>
<feature type="compositionally biased region" description="Basic and acidic residues" evidence="1">
    <location>
        <begin position="119"/>
        <end position="140"/>
    </location>
</feature>
<dbReference type="RefSeq" id="WP_202833693.1">
    <property type="nucleotide sequence ID" value="NZ_JAETWB010000014.1"/>
</dbReference>
<feature type="region of interest" description="Disordered" evidence="1">
    <location>
        <begin position="110"/>
        <end position="167"/>
    </location>
</feature>
<feature type="compositionally biased region" description="Basic and acidic residues" evidence="1">
    <location>
        <begin position="157"/>
        <end position="166"/>
    </location>
</feature>
<evidence type="ECO:0000313" key="2">
    <source>
        <dbReference type="EMBL" id="MBL6080459.1"/>
    </source>
</evidence>
<accession>A0ABS1U716</accession>